<accession>A0A521C8S4</accession>
<proteinExistence type="predicted"/>
<evidence type="ECO:0000313" key="3">
    <source>
        <dbReference type="EMBL" id="SMO55897.1"/>
    </source>
</evidence>
<reference evidence="2 5" key="2">
    <citation type="submission" date="2019-11" db="EMBL/GenBank/DDBJ databases">
        <title>Flavobacterium resistens genome.</title>
        <authorList>
            <person name="Wilson V.M."/>
            <person name="Newman J.D."/>
        </authorList>
    </citation>
    <scope>NUCLEOTIDE SEQUENCE [LARGE SCALE GENOMIC DNA]</scope>
    <source>
        <strain evidence="2 5">DSM 19382</strain>
    </source>
</reference>
<sequence>MKNTKMKIEDFETLKLSSNQQKAVRGGEGETDSKNEPGKGSTGNG</sequence>
<gene>
    <name evidence="2" type="ORF">GJU42_00425</name>
    <name evidence="3" type="ORF">SAMN06265349_102317</name>
</gene>
<protein>
    <submittedName>
        <fullName evidence="3">Uncharacterized protein</fullName>
    </submittedName>
</protein>
<evidence type="ECO:0000256" key="1">
    <source>
        <dbReference type="SAM" id="MobiDB-lite"/>
    </source>
</evidence>
<keyword evidence="5" id="KW-1185">Reference proteome</keyword>
<evidence type="ECO:0000313" key="2">
    <source>
        <dbReference type="EMBL" id="MRX66422.1"/>
    </source>
</evidence>
<organism evidence="3 4">
    <name type="scientific">Flavobacterium resistens</name>
    <dbReference type="NCBI Taxonomy" id="443612"/>
    <lineage>
        <taxon>Bacteria</taxon>
        <taxon>Pseudomonadati</taxon>
        <taxon>Bacteroidota</taxon>
        <taxon>Flavobacteriia</taxon>
        <taxon>Flavobacteriales</taxon>
        <taxon>Flavobacteriaceae</taxon>
        <taxon>Flavobacterium</taxon>
    </lineage>
</organism>
<dbReference type="RefSeq" id="WP_154275308.1">
    <property type="nucleotide sequence ID" value="NZ_FXTA01000002.1"/>
</dbReference>
<dbReference type="Proteomes" id="UP000468990">
    <property type="component" value="Unassembled WGS sequence"/>
</dbReference>
<feature type="region of interest" description="Disordered" evidence="1">
    <location>
        <begin position="1"/>
        <end position="45"/>
    </location>
</feature>
<dbReference type="EMBL" id="WKKG01000001">
    <property type="protein sequence ID" value="MRX66422.1"/>
    <property type="molecule type" value="Genomic_DNA"/>
</dbReference>
<dbReference type="AlphaFoldDB" id="A0A521C8S4"/>
<evidence type="ECO:0000313" key="5">
    <source>
        <dbReference type="Proteomes" id="UP000468990"/>
    </source>
</evidence>
<evidence type="ECO:0000313" key="4">
    <source>
        <dbReference type="Proteomes" id="UP000317289"/>
    </source>
</evidence>
<reference evidence="3 4" key="1">
    <citation type="submission" date="2017-05" db="EMBL/GenBank/DDBJ databases">
        <authorList>
            <person name="Varghese N."/>
            <person name="Submissions S."/>
        </authorList>
    </citation>
    <scope>NUCLEOTIDE SEQUENCE [LARGE SCALE GENOMIC DNA]</scope>
    <source>
        <strain evidence="3 4">DSM 19382</strain>
    </source>
</reference>
<feature type="compositionally biased region" description="Basic and acidic residues" evidence="1">
    <location>
        <begin position="1"/>
        <end position="13"/>
    </location>
</feature>
<name>A0A521C8S4_9FLAO</name>
<feature type="compositionally biased region" description="Basic and acidic residues" evidence="1">
    <location>
        <begin position="25"/>
        <end position="37"/>
    </location>
</feature>
<dbReference type="Proteomes" id="UP000317289">
    <property type="component" value="Unassembled WGS sequence"/>
</dbReference>
<dbReference type="EMBL" id="FXTA01000002">
    <property type="protein sequence ID" value="SMO55897.1"/>
    <property type="molecule type" value="Genomic_DNA"/>
</dbReference>